<organism evidence="2 3">
    <name type="scientific">Paramecium sonneborni</name>
    <dbReference type="NCBI Taxonomy" id="65129"/>
    <lineage>
        <taxon>Eukaryota</taxon>
        <taxon>Sar</taxon>
        <taxon>Alveolata</taxon>
        <taxon>Ciliophora</taxon>
        <taxon>Intramacronucleata</taxon>
        <taxon>Oligohymenophorea</taxon>
        <taxon>Peniculida</taxon>
        <taxon>Parameciidae</taxon>
        <taxon>Paramecium</taxon>
    </lineage>
</organism>
<gene>
    <name evidence="2" type="ORF">PSON_ATCC_30995.1.T1560113</name>
</gene>
<keyword evidence="1" id="KW-0175">Coiled coil</keyword>
<reference evidence="2" key="1">
    <citation type="submission" date="2021-01" db="EMBL/GenBank/DDBJ databases">
        <authorList>
            <consortium name="Genoscope - CEA"/>
            <person name="William W."/>
        </authorList>
    </citation>
    <scope>NUCLEOTIDE SEQUENCE</scope>
</reference>
<proteinExistence type="predicted"/>
<evidence type="ECO:0000313" key="3">
    <source>
        <dbReference type="Proteomes" id="UP000692954"/>
    </source>
</evidence>
<feature type="coiled-coil region" evidence="1">
    <location>
        <begin position="21"/>
        <end position="142"/>
    </location>
</feature>
<protein>
    <submittedName>
        <fullName evidence="2">Uncharacterized protein</fullName>
    </submittedName>
</protein>
<evidence type="ECO:0000313" key="2">
    <source>
        <dbReference type="EMBL" id="CAD8125150.1"/>
    </source>
</evidence>
<evidence type="ECO:0000256" key="1">
    <source>
        <dbReference type="SAM" id="Coils"/>
    </source>
</evidence>
<dbReference type="EMBL" id="CAJJDN010000156">
    <property type="protein sequence ID" value="CAD8125150.1"/>
    <property type="molecule type" value="Genomic_DNA"/>
</dbReference>
<sequence>MGFSTSRENCSISENNKLKIKKELQSDLRKFKEMIEQLKTLEQEIDQLDVQQKYEEADQKEEEHKILSKEKRALGNRIKNRKKNLAGLEQITKNNEALQEHNKFAVARIKEKNQMILELKKREKFQDEEEELDEELKGFYNAEELSELQDENYVRNKNKNTNLNQMKNQNQTQVQSQNEAKHDVQLQQNQINQQPQINQAQAFLQN</sequence>
<dbReference type="Proteomes" id="UP000692954">
    <property type="component" value="Unassembled WGS sequence"/>
</dbReference>
<comment type="caution">
    <text evidence="2">The sequence shown here is derived from an EMBL/GenBank/DDBJ whole genome shotgun (WGS) entry which is preliminary data.</text>
</comment>
<keyword evidence="3" id="KW-1185">Reference proteome</keyword>
<accession>A0A8S1RDT3</accession>
<dbReference type="AlphaFoldDB" id="A0A8S1RDT3"/>
<name>A0A8S1RDT3_9CILI</name>